<dbReference type="AlphaFoldDB" id="K2G2J5"/>
<reference evidence="1" key="1">
    <citation type="journal article" date="2012" name="Science">
        <title>Fermentation, hydrogen, and sulfur metabolism in multiple uncultivated bacterial phyla.</title>
        <authorList>
            <person name="Wrighton K.C."/>
            <person name="Thomas B.C."/>
            <person name="Sharon I."/>
            <person name="Miller C.S."/>
            <person name="Castelle C.J."/>
            <person name="VerBerkmoes N.C."/>
            <person name="Wilkins M.J."/>
            <person name="Hettich R.L."/>
            <person name="Lipton M.S."/>
            <person name="Williams K.H."/>
            <person name="Long P.E."/>
            <person name="Banfield J.F."/>
        </authorList>
    </citation>
    <scope>NUCLEOTIDE SEQUENCE [LARGE SCALE GENOMIC DNA]</scope>
</reference>
<name>K2G2J5_9BACT</name>
<comment type="caution">
    <text evidence="1">The sequence shown here is derived from an EMBL/GenBank/DDBJ whole genome shotgun (WGS) entry which is preliminary data.</text>
</comment>
<evidence type="ECO:0000313" key="1">
    <source>
        <dbReference type="EMBL" id="EKE28477.1"/>
    </source>
</evidence>
<dbReference type="EMBL" id="AMFJ01000328">
    <property type="protein sequence ID" value="EKE28477.1"/>
    <property type="molecule type" value="Genomic_DNA"/>
</dbReference>
<gene>
    <name evidence="1" type="ORF">ACD_3C00054G0017</name>
</gene>
<protein>
    <submittedName>
        <fullName evidence="1">Uncharacterized protein</fullName>
    </submittedName>
</protein>
<organism evidence="1">
    <name type="scientific">uncultured bacterium</name>
    <name type="common">gcode 4</name>
    <dbReference type="NCBI Taxonomy" id="1234023"/>
    <lineage>
        <taxon>Bacteria</taxon>
        <taxon>environmental samples</taxon>
    </lineage>
</organism>
<sequence>MQNSYIPKGEEKDFCASINLCTVRKNDDWISKISIKGLNGEIRETLLSEIINSDTYEWKKIVRIYSSWHIFLYEDLQKVFLVTTSKDWKIQHQFTWWSPLEDENKEVITNQNWVYRFDLEKVRANARIRTLNRTWVEVTEEYNEVPLVDWALMENEENWEIYYKLVCLMHFIVKGYNWKLWFTMNEYVIWWDWYEIDQLPNIPNVAPNAYVVSKNAQEIVKSWEIL</sequence>
<accession>K2G2J5</accession>
<proteinExistence type="predicted"/>